<feature type="transmembrane region" description="Helical" evidence="19">
    <location>
        <begin position="152"/>
        <end position="177"/>
    </location>
</feature>
<dbReference type="PANTHER" id="PTHR34299:SF1">
    <property type="entry name" value="DIACYLGLYCEROL KINASE"/>
    <property type="match status" value="1"/>
</dbReference>
<keyword evidence="11" id="KW-0443">Lipid metabolism</keyword>
<keyword evidence="10 19" id="KW-1133">Transmembrane helix</keyword>
<dbReference type="CDD" id="cd03392">
    <property type="entry name" value="PAP2_like_2"/>
    <property type="match status" value="1"/>
</dbReference>
<proteinExistence type="inferred from homology"/>
<dbReference type="InterPro" id="IPR033717">
    <property type="entry name" value="UDPK"/>
</dbReference>
<dbReference type="Gene3D" id="1.20.144.10">
    <property type="entry name" value="Phosphatidic acid phosphatase type 2/haloperoxidase"/>
    <property type="match status" value="1"/>
</dbReference>
<comment type="cofactor">
    <cofactor evidence="18">
        <name>Mg(2+)</name>
        <dbReference type="ChEBI" id="CHEBI:18420"/>
    </cofactor>
    <text evidence="18">Mn(2+), Zn(2+), Cd(2+) and Co(2+) support activity to lesser extents.</text>
</comment>
<comment type="subcellular location">
    <subcellularLocation>
        <location evidence="1">Cell membrane</location>
        <topology evidence="1">Multi-pass membrane protein</topology>
    </subcellularLocation>
</comment>
<keyword evidence="14" id="KW-1208">Phospholipid metabolism</keyword>
<keyword evidence="3" id="KW-1003">Cell membrane</keyword>
<evidence type="ECO:0000256" key="6">
    <source>
        <dbReference type="ARBA" id="ARBA00022692"/>
    </source>
</evidence>
<feature type="binding site" evidence="17">
    <location>
        <begin position="103"/>
        <end position="104"/>
    </location>
    <ligand>
        <name>ATP</name>
        <dbReference type="ChEBI" id="CHEBI:30616"/>
    </ligand>
</feature>
<keyword evidence="9 17" id="KW-0067">ATP-binding</keyword>
<dbReference type="InterPro" id="IPR000829">
    <property type="entry name" value="DAGK"/>
</dbReference>
<evidence type="ECO:0000256" key="8">
    <source>
        <dbReference type="ARBA" id="ARBA00022777"/>
    </source>
</evidence>
<dbReference type="GO" id="GO:0016301">
    <property type="term" value="F:kinase activity"/>
    <property type="evidence" value="ECO:0007669"/>
    <property type="project" value="UniProtKB-KW"/>
</dbReference>
<comment type="similarity">
    <text evidence="2">Belongs to the bacterial diacylglycerol kinase family.</text>
</comment>
<dbReference type="SMART" id="SM00014">
    <property type="entry name" value="acidPPc"/>
    <property type="match status" value="1"/>
</dbReference>
<feature type="binding site" evidence="17">
    <location>
        <position position="37"/>
    </location>
    <ligand>
        <name>ATP</name>
        <dbReference type="ChEBI" id="CHEBI:30616"/>
    </ligand>
</feature>
<keyword evidence="18" id="KW-0460">Magnesium</keyword>
<sequence length="306" mass="33867">MSGRREQLETHYYKGKSALLFRFIHAGRGIRETWRKESNFRIQVLAALVVLPAAVIFPLSAVERAILVLVIALILTLEIVNSIFERLLDIVHPQFSEDVRRVKDSMAGAVFVASAASVVIGALIFAHPLVAFDAVFEQVLSALRTDTVVRGAQIITMVGDWKALGTATAVYSLVLLLRKSYRQLSFLFGSMATGAILLFVLKEFFARARPHGIEFVAASGYSFPSGHVFMATIFFLGAIYVATQENQIRKFLWAIPAAALPLVALTRVVLSAHWFSDIAAGLLFGLFWLLLWYGISEEFFGIPKEG</sequence>
<evidence type="ECO:0000256" key="15">
    <source>
        <dbReference type="PIRSR" id="PIRSR600829-1"/>
    </source>
</evidence>
<dbReference type="Pfam" id="PF01569">
    <property type="entry name" value="PAP2"/>
    <property type="match status" value="1"/>
</dbReference>
<feature type="binding site" evidence="17">
    <location>
        <position position="85"/>
    </location>
    <ligand>
        <name>ATP</name>
        <dbReference type="ChEBI" id="CHEBI:30616"/>
    </ligand>
</feature>
<keyword evidence="7 17" id="KW-0547">Nucleotide-binding</keyword>
<organism evidence="21 22">
    <name type="scientific">Candidatus Terrybacteria bacterium RIFCSPLOWO2_01_FULL_58_14</name>
    <dbReference type="NCBI Taxonomy" id="1802369"/>
    <lineage>
        <taxon>Bacteria</taxon>
        <taxon>Candidatus Terryibacteriota</taxon>
    </lineage>
</organism>
<evidence type="ECO:0000256" key="13">
    <source>
        <dbReference type="ARBA" id="ARBA00023209"/>
    </source>
</evidence>
<evidence type="ECO:0000256" key="2">
    <source>
        <dbReference type="ARBA" id="ARBA00005967"/>
    </source>
</evidence>
<evidence type="ECO:0000256" key="17">
    <source>
        <dbReference type="PIRSR" id="PIRSR600829-3"/>
    </source>
</evidence>
<feature type="active site" description="Proton acceptor" evidence="15">
    <location>
        <position position="78"/>
    </location>
</feature>
<dbReference type="AlphaFoldDB" id="A0A1G2PXL8"/>
<gene>
    <name evidence="21" type="ORF">A2991_00960</name>
</gene>
<feature type="binding site" evidence="18">
    <location>
        <position position="85"/>
    </location>
    <ligand>
        <name>a divalent metal cation</name>
        <dbReference type="ChEBI" id="CHEBI:60240"/>
    </ligand>
</feature>
<feature type="transmembrane region" description="Helical" evidence="19">
    <location>
        <begin position="251"/>
        <end position="272"/>
    </location>
</feature>
<dbReference type="EMBL" id="MHSZ01000022">
    <property type="protein sequence ID" value="OHA53077.1"/>
    <property type="molecule type" value="Genomic_DNA"/>
</dbReference>
<dbReference type="Gene3D" id="1.10.287.3610">
    <property type="match status" value="1"/>
</dbReference>
<evidence type="ECO:0000313" key="22">
    <source>
        <dbReference type="Proteomes" id="UP000177865"/>
    </source>
</evidence>
<keyword evidence="13" id="KW-0594">Phospholipid biosynthesis</keyword>
<name>A0A1G2PXL8_9BACT</name>
<dbReference type="Pfam" id="PF01219">
    <property type="entry name" value="DAGK_prokar"/>
    <property type="match status" value="1"/>
</dbReference>
<evidence type="ECO:0000256" key="7">
    <source>
        <dbReference type="ARBA" id="ARBA00022741"/>
    </source>
</evidence>
<evidence type="ECO:0000259" key="20">
    <source>
        <dbReference type="SMART" id="SM00014"/>
    </source>
</evidence>
<comment type="caution">
    <text evidence="21">The sequence shown here is derived from an EMBL/GenBank/DDBJ whole genome shotgun (WGS) entry which is preliminary data.</text>
</comment>
<dbReference type="GO" id="GO:0005524">
    <property type="term" value="F:ATP binding"/>
    <property type="evidence" value="ECO:0007669"/>
    <property type="project" value="UniProtKB-KW"/>
</dbReference>
<dbReference type="PANTHER" id="PTHR34299">
    <property type="entry name" value="DIACYLGLYCEROL KINASE"/>
    <property type="match status" value="1"/>
</dbReference>
<evidence type="ECO:0000256" key="1">
    <source>
        <dbReference type="ARBA" id="ARBA00004651"/>
    </source>
</evidence>
<keyword evidence="18" id="KW-0479">Metal-binding</keyword>
<feature type="transmembrane region" description="Helical" evidence="19">
    <location>
        <begin position="221"/>
        <end position="242"/>
    </location>
</feature>
<dbReference type="InterPro" id="IPR036938">
    <property type="entry name" value="PAP2/HPO_sf"/>
</dbReference>
<evidence type="ECO:0000256" key="18">
    <source>
        <dbReference type="PIRSR" id="PIRSR600829-4"/>
    </source>
</evidence>
<dbReference type="GO" id="GO:0005886">
    <property type="term" value="C:plasma membrane"/>
    <property type="evidence" value="ECO:0007669"/>
    <property type="project" value="UniProtKB-SubCell"/>
</dbReference>
<evidence type="ECO:0000256" key="14">
    <source>
        <dbReference type="ARBA" id="ARBA00023264"/>
    </source>
</evidence>
<evidence type="ECO:0000256" key="16">
    <source>
        <dbReference type="PIRSR" id="PIRSR600829-2"/>
    </source>
</evidence>
<accession>A0A1G2PXL8</accession>
<feature type="binding site" evidence="18">
    <location>
        <position position="37"/>
    </location>
    <ligand>
        <name>a divalent metal cation</name>
        <dbReference type="ChEBI" id="CHEBI:60240"/>
    </ligand>
</feature>
<dbReference type="Proteomes" id="UP000177865">
    <property type="component" value="Unassembled WGS sequence"/>
</dbReference>
<feature type="transmembrane region" description="Helical" evidence="19">
    <location>
        <begin position="184"/>
        <end position="201"/>
    </location>
</feature>
<keyword evidence="8" id="KW-0418">Kinase</keyword>
<feature type="domain" description="Phosphatidic acid phosphatase type 2/haloperoxidase" evidence="20">
    <location>
        <begin position="183"/>
        <end position="293"/>
    </location>
</feature>
<reference evidence="21 22" key="1">
    <citation type="journal article" date="2016" name="Nat. Commun.">
        <title>Thousands of microbial genomes shed light on interconnected biogeochemical processes in an aquifer system.</title>
        <authorList>
            <person name="Anantharaman K."/>
            <person name="Brown C.T."/>
            <person name="Hug L.A."/>
            <person name="Sharon I."/>
            <person name="Castelle C.J."/>
            <person name="Probst A.J."/>
            <person name="Thomas B.C."/>
            <person name="Singh A."/>
            <person name="Wilkins M.J."/>
            <person name="Karaoz U."/>
            <person name="Brodie E.L."/>
            <person name="Williams K.H."/>
            <person name="Hubbard S.S."/>
            <person name="Banfield J.F."/>
        </authorList>
    </citation>
    <scope>NUCLEOTIDE SEQUENCE [LARGE SCALE GENOMIC DNA]</scope>
</reference>
<dbReference type="InterPro" id="IPR036945">
    <property type="entry name" value="DAGK_sf"/>
</dbReference>
<evidence type="ECO:0000256" key="3">
    <source>
        <dbReference type="ARBA" id="ARBA00022475"/>
    </source>
</evidence>
<dbReference type="SUPFAM" id="SSF48317">
    <property type="entry name" value="Acid phosphatase/Vanadium-dependent haloperoxidase"/>
    <property type="match status" value="1"/>
</dbReference>
<protein>
    <recommendedName>
        <fullName evidence="20">Phosphatidic acid phosphatase type 2/haloperoxidase domain-containing protein</fullName>
    </recommendedName>
</protein>
<evidence type="ECO:0000256" key="12">
    <source>
        <dbReference type="ARBA" id="ARBA00023136"/>
    </source>
</evidence>
<evidence type="ECO:0000256" key="11">
    <source>
        <dbReference type="ARBA" id="ARBA00023098"/>
    </source>
</evidence>
<feature type="binding site" evidence="16">
    <location>
        <position position="78"/>
    </location>
    <ligand>
        <name>substrate</name>
    </ligand>
</feature>
<feature type="transmembrane region" description="Helical" evidence="19">
    <location>
        <begin position="278"/>
        <end position="295"/>
    </location>
</feature>
<keyword evidence="12 19" id="KW-0472">Membrane</keyword>
<feature type="transmembrane region" description="Helical" evidence="19">
    <location>
        <begin position="40"/>
        <end position="59"/>
    </location>
</feature>
<evidence type="ECO:0000256" key="9">
    <source>
        <dbReference type="ARBA" id="ARBA00022840"/>
    </source>
</evidence>
<feature type="binding site" evidence="16">
    <location>
        <position position="64"/>
    </location>
    <ligand>
        <name>substrate</name>
    </ligand>
</feature>
<feature type="transmembrane region" description="Helical" evidence="19">
    <location>
        <begin position="105"/>
        <end position="132"/>
    </location>
</feature>
<evidence type="ECO:0000256" key="5">
    <source>
        <dbReference type="ARBA" id="ARBA00022679"/>
    </source>
</evidence>
<dbReference type="GO" id="GO:0008654">
    <property type="term" value="P:phospholipid biosynthetic process"/>
    <property type="evidence" value="ECO:0007669"/>
    <property type="project" value="UniProtKB-KW"/>
</dbReference>
<keyword evidence="5" id="KW-0808">Transferase</keyword>
<dbReference type="GO" id="GO:0046872">
    <property type="term" value="F:metal ion binding"/>
    <property type="evidence" value="ECO:0007669"/>
    <property type="project" value="UniProtKB-KW"/>
</dbReference>
<dbReference type="CDD" id="cd14265">
    <property type="entry name" value="UDPK_IM_like"/>
    <property type="match status" value="1"/>
</dbReference>
<keyword evidence="6 19" id="KW-0812">Transmembrane</keyword>
<evidence type="ECO:0000256" key="10">
    <source>
        <dbReference type="ARBA" id="ARBA00022989"/>
    </source>
</evidence>
<feature type="binding site" evidence="16">
    <location>
        <begin position="31"/>
        <end position="34"/>
    </location>
    <ligand>
        <name>substrate</name>
    </ligand>
</feature>
<feature type="transmembrane region" description="Helical" evidence="19">
    <location>
        <begin position="65"/>
        <end position="84"/>
    </location>
</feature>
<keyword evidence="4" id="KW-0444">Lipid biosynthesis</keyword>
<evidence type="ECO:0000313" key="21">
    <source>
        <dbReference type="EMBL" id="OHA53077.1"/>
    </source>
</evidence>
<dbReference type="InterPro" id="IPR000326">
    <property type="entry name" value="PAP2/HPO"/>
</dbReference>
<evidence type="ECO:0000256" key="4">
    <source>
        <dbReference type="ARBA" id="ARBA00022516"/>
    </source>
</evidence>
<evidence type="ECO:0000256" key="19">
    <source>
        <dbReference type="SAM" id="Phobius"/>
    </source>
</evidence>